<dbReference type="OrthoDB" id="2899017at2"/>
<dbReference type="EMBL" id="NKHG01000135">
    <property type="protein sequence ID" value="PCK17667.1"/>
    <property type="molecule type" value="Genomic_DNA"/>
</dbReference>
<protein>
    <submittedName>
        <fullName evidence="1">Uncharacterized protein</fullName>
    </submittedName>
</protein>
<accession>A0A2A5IL26</accession>
<organism evidence="1 2">
    <name type="scientific">Bacillus pumilus</name>
    <name type="common">Bacillus mesentericus</name>
    <dbReference type="NCBI Taxonomy" id="1408"/>
    <lineage>
        <taxon>Bacteria</taxon>
        <taxon>Bacillati</taxon>
        <taxon>Bacillota</taxon>
        <taxon>Bacilli</taxon>
        <taxon>Bacillales</taxon>
        <taxon>Bacillaceae</taxon>
        <taxon>Bacillus</taxon>
    </lineage>
</organism>
<reference evidence="1 2" key="1">
    <citation type="submission" date="2017-06" db="EMBL/GenBank/DDBJ databases">
        <title>Draft Genome Sequence of Bacillus sp Strain 36R Isolated from saline sediment at Atanasia, Sonora, Mexico.</title>
        <authorList>
            <person name="Sanchez Diaz R."/>
            <person name="Quiroz Macias M.E."/>
            <person name="Ibarra Gamez J.C."/>
            <person name="Enciso Ibarra J."/>
            <person name="Gomez Gil B."/>
            <person name="Galaviz Silva L."/>
        </authorList>
    </citation>
    <scope>NUCLEOTIDE SEQUENCE [LARGE SCALE GENOMIC DNA]</scope>
    <source>
        <strain evidence="1 2">36R_ATNSAL</strain>
    </source>
</reference>
<proteinExistence type="predicted"/>
<dbReference type="Proteomes" id="UP000228754">
    <property type="component" value="Unassembled WGS sequence"/>
</dbReference>
<dbReference type="RefSeq" id="WP_099682672.1">
    <property type="nucleotide sequence ID" value="NZ_CP154907.1"/>
</dbReference>
<evidence type="ECO:0000313" key="2">
    <source>
        <dbReference type="Proteomes" id="UP000228754"/>
    </source>
</evidence>
<evidence type="ECO:0000313" key="1">
    <source>
        <dbReference type="EMBL" id="PCK17667.1"/>
    </source>
</evidence>
<name>A0A2A5IL26_BACPU</name>
<gene>
    <name evidence="1" type="ORF">CEY02_19730</name>
</gene>
<dbReference type="AlphaFoldDB" id="A0A2A5IL26"/>
<sequence length="239" mass="27976">MIDKEGLKQFYFLGRAVDTEIGKLNFIRLKDYPEYAIHLNAIKMSKKEILRHYKKHNINGELDQLIFDLNRSSLFNIVNNILPDFSNSYHAILTKIVENQESLTKINAENFNKIRLIIMDMHCLSEETISENEEIQEFNDISKMLKSDSQSELKDIVSCVAAFNGYDYEYIGNMTIYQLYLSYYRMAEIMNYNTSILFATVSPTTKMGDWSKYVDIYKTEDHHLSNEESNSLQKMFGSQ</sequence>
<comment type="caution">
    <text evidence="1">The sequence shown here is derived from an EMBL/GenBank/DDBJ whole genome shotgun (WGS) entry which is preliminary data.</text>
</comment>